<dbReference type="Proteomes" id="UP000283387">
    <property type="component" value="Unassembled WGS sequence"/>
</dbReference>
<comment type="caution">
    <text evidence="4">The sequence shown here is derived from an EMBL/GenBank/DDBJ whole genome shotgun (WGS) entry which is preliminary data.</text>
</comment>
<gene>
    <name evidence="4" type="ORF">BC643_4422</name>
</gene>
<organism evidence="4 5">
    <name type="scientific">Mangrovibacterium diazotrophicum</name>
    <dbReference type="NCBI Taxonomy" id="1261403"/>
    <lineage>
        <taxon>Bacteria</taxon>
        <taxon>Pseudomonadati</taxon>
        <taxon>Bacteroidota</taxon>
        <taxon>Bacteroidia</taxon>
        <taxon>Marinilabiliales</taxon>
        <taxon>Prolixibacteraceae</taxon>
        <taxon>Mangrovibacterium</taxon>
    </lineage>
</organism>
<evidence type="ECO:0000259" key="3">
    <source>
        <dbReference type="Pfam" id="PF17782"/>
    </source>
</evidence>
<evidence type="ECO:0000313" key="5">
    <source>
        <dbReference type="Proteomes" id="UP000283387"/>
    </source>
</evidence>
<dbReference type="SUPFAM" id="SSF102405">
    <property type="entry name" value="MCP/YpsA-like"/>
    <property type="match status" value="1"/>
</dbReference>
<sequence length="368" mass="40467">MANPEKLAYYIALSLIPGIGCINAKKLFAYMGSVEAIFEAGQKHFQKVPGIGSVLGQSIIEHRDLDRGKRELDFLQKYKIQTSLYWDDNYPARLKRCVDAPLVLFAKGNLNWNAERIVAIVGTRNATDYGKKVCDELVSAMAERGGYVVVSGLAYGIDSAAHKACLQHGVSTWAVLAHGLDKIYPALHRSLAEKMLGQGGLVTDFISETDIERQNFLRRNRIVAGLADATIVVESAEKGGALVTADIAGSYNRDVFAVPGRSSDTFSRGCNELIRDNKACLIQGLEDLELFMGWQAKPDKAPKIQKQLFVELSNEEQTVFDALSADSIYIDQLCQLVQMPMGKVSALLLNLEFNGLVASLPGKMYRKN</sequence>
<keyword evidence="5" id="KW-1185">Reference proteome</keyword>
<evidence type="ECO:0000259" key="2">
    <source>
        <dbReference type="Pfam" id="PF02481"/>
    </source>
</evidence>
<proteinExistence type="inferred from homology"/>
<reference evidence="4 5" key="1">
    <citation type="submission" date="2018-09" db="EMBL/GenBank/DDBJ databases">
        <title>Genomic Encyclopedia of Archaeal and Bacterial Type Strains, Phase II (KMG-II): from individual species to whole genera.</title>
        <authorList>
            <person name="Goeker M."/>
        </authorList>
    </citation>
    <scope>NUCLEOTIDE SEQUENCE [LARGE SCALE GENOMIC DNA]</scope>
    <source>
        <strain evidence="4 5">DSM 27148</strain>
    </source>
</reference>
<accession>A0A419VVN0</accession>
<dbReference type="EMBL" id="RAPN01000005">
    <property type="protein sequence ID" value="RKD86106.1"/>
    <property type="molecule type" value="Genomic_DNA"/>
</dbReference>
<evidence type="ECO:0000256" key="1">
    <source>
        <dbReference type="ARBA" id="ARBA00006525"/>
    </source>
</evidence>
<name>A0A419VVN0_9BACT</name>
<dbReference type="SUPFAM" id="SSF47781">
    <property type="entry name" value="RuvA domain 2-like"/>
    <property type="match status" value="1"/>
</dbReference>
<protein>
    <submittedName>
        <fullName evidence="4">DNA processing protein</fullName>
    </submittedName>
</protein>
<dbReference type="OrthoDB" id="9785707at2"/>
<dbReference type="InterPro" id="IPR036388">
    <property type="entry name" value="WH-like_DNA-bd_sf"/>
</dbReference>
<dbReference type="RefSeq" id="WP_120275440.1">
    <property type="nucleotide sequence ID" value="NZ_RAPN01000005.1"/>
</dbReference>
<feature type="domain" description="Smf/DprA SLOG" evidence="2">
    <location>
        <begin position="84"/>
        <end position="288"/>
    </location>
</feature>
<dbReference type="GO" id="GO:0009294">
    <property type="term" value="P:DNA-mediated transformation"/>
    <property type="evidence" value="ECO:0007669"/>
    <property type="project" value="InterPro"/>
</dbReference>
<dbReference type="Pfam" id="PF17782">
    <property type="entry name" value="WHD_DprA"/>
    <property type="match status" value="1"/>
</dbReference>
<dbReference type="NCBIfam" id="TIGR00732">
    <property type="entry name" value="dprA"/>
    <property type="match status" value="1"/>
</dbReference>
<dbReference type="InterPro" id="IPR003488">
    <property type="entry name" value="DprA"/>
</dbReference>
<dbReference type="Pfam" id="PF02481">
    <property type="entry name" value="DNA_processg_A"/>
    <property type="match status" value="1"/>
</dbReference>
<dbReference type="InterPro" id="IPR010994">
    <property type="entry name" value="RuvA_2-like"/>
</dbReference>
<dbReference type="Gene3D" id="3.40.50.450">
    <property type="match status" value="1"/>
</dbReference>
<dbReference type="InterPro" id="IPR057666">
    <property type="entry name" value="DrpA_SLOG"/>
</dbReference>
<dbReference type="PANTHER" id="PTHR43022">
    <property type="entry name" value="PROTEIN SMF"/>
    <property type="match status" value="1"/>
</dbReference>
<dbReference type="Pfam" id="PF14520">
    <property type="entry name" value="HHH_5"/>
    <property type="match status" value="1"/>
</dbReference>
<dbReference type="AlphaFoldDB" id="A0A419VVN0"/>
<dbReference type="InterPro" id="IPR041614">
    <property type="entry name" value="DprA_WH"/>
</dbReference>
<dbReference type="PANTHER" id="PTHR43022:SF1">
    <property type="entry name" value="PROTEIN SMF"/>
    <property type="match status" value="1"/>
</dbReference>
<comment type="similarity">
    <text evidence="1">Belongs to the DprA/Smf family.</text>
</comment>
<dbReference type="Gene3D" id="1.10.10.10">
    <property type="entry name" value="Winged helix-like DNA-binding domain superfamily/Winged helix DNA-binding domain"/>
    <property type="match status" value="1"/>
</dbReference>
<feature type="domain" description="DprA winged helix" evidence="3">
    <location>
        <begin position="311"/>
        <end position="363"/>
    </location>
</feature>
<evidence type="ECO:0000313" key="4">
    <source>
        <dbReference type="EMBL" id="RKD86106.1"/>
    </source>
</evidence>